<keyword evidence="1" id="KW-0472">Membrane</keyword>
<proteinExistence type="predicted"/>
<keyword evidence="3" id="KW-1185">Reference proteome</keyword>
<dbReference type="OrthoDB" id="8601734at2"/>
<keyword evidence="1" id="KW-1133">Transmembrane helix</keyword>
<feature type="transmembrane region" description="Helical" evidence="1">
    <location>
        <begin position="6"/>
        <end position="25"/>
    </location>
</feature>
<dbReference type="AlphaFoldDB" id="A0A238JST9"/>
<accession>A0A238JST9</accession>
<feature type="transmembrane region" description="Helical" evidence="1">
    <location>
        <begin position="37"/>
        <end position="55"/>
    </location>
</feature>
<dbReference type="Proteomes" id="UP000202485">
    <property type="component" value="Unassembled WGS sequence"/>
</dbReference>
<name>A0A238JST9_9RHOB</name>
<dbReference type="RefSeq" id="WP_093961827.1">
    <property type="nucleotide sequence ID" value="NZ_FXYG01000001.1"/>
</dbReference>
<evidence type="ECO:0000313" key="3">
    <source>
        <dbReference type="Proteomes" id="UP000202485"/>
    </source>
</evidence>
<sequence>MFLELIGTIFAGFAIAGLVMGLNRLTGGHLPKWSAPVAAGLGMIAVTIISEYSWYDRTRDALPDGLTVVQEVESRALYRPWTYAVPYVDRFAAVDTASLRTNAQVPDQRLIDLYFFGRWAPVSKMPIAVNCAEHSRASLADGAEFSDDGRLVGADWVPVGEDDPVVSATCEA</sequence>
<evidence type="ECO:0000256" key="1">
    <source>
        <dbReference type="SAM" id="Phobius"/>
    </source>
</evidence>
<keyword evidence="1" id="KW-0812">Transmembrane</keyword>
<dbReference type="EMBL" id="FXYG01000001">
    <property type="protein sequence ID" value="SMX33710.1"/>
    <property type="molecule type" value="Genomic_DNA"/>
</dbReference>
<evidence type="ECO:0000313" key="2">
    <source>
        <dbReference type="EMBL" id="SMX33710.1"/>
    </source>
</evidence>
<gene>
    <name evidence="2" type="ORF">RUA8715_00221</name>
</gene>
<protein>
    <submittedName>
        <fullName evidence="2">Uncharacterized protein</fullName>
    </submittedName>
</protein>
<organism evidence="2 3">
    <name type="scientific">Ruegeria arenilitoris</name>
    <dbReference type="NCBI Taxonomy" id="1173585"/>
    <lineage>
        <taxon>Bacteria</taxon>
        <taxon>Pseudomonadati</taxon>
        <taxon>Pseudomonadota</taxon>
        <taxon>Alphaproteobacteria</taxon>
        <taxon>Rhodobacterales</taxon>
        <taxon>Roseobacteraceae</taxon>
        <taxon>Ruegeria</taxon>
    </lineage>
</organism>
<reference evidence="3" key="1">
    <citation type="submission" date="2017-05" db="EMBL/GenBank/DDBJ databases">
        <authorList>
            <person name="Rodrigo-Torres L."/>
            <person name="Arahal R. D."/>
            <person name="Lucena T."/>
        </authorList>
    </citation>
    <scope>NUCLEOTIDE SEQUENCE [LARGE SCALE GENOMIC DNA]</scope>
    <source>
        <strain evidence="3">CECT 8715</strain>
    </source>
</reference>